<dbReference type="RefSeq" id="XP_017784850.1">
    <property type="nucleotide sequence ID" value="XM_017929361.1"/>
</dbReference>
<proteinExistence type="predicted"/>
<dbReference type="InterPro" id="IPR017441">
    <property type="entry name" value="Protein_kinase_ATP_BS"/>
</dbReference>
<reference evidence="8" key="1">
    <citation type="submission" date="2025-08" db="UniProtKB">
        <authorList>
            <consortium name="RefSeq"/>
        </authorList>
    </citation>
    <scope>IDENTIFICATION</scope>
    <source>
        <tissue evidence="8">Whole Larva</tissue>
    </source>
</reference>
<evidence type="ECO:0000256" key="1">
    <source>
        <dbReference type="ARBA" id="ARBA00012513"/>
    </source>
</evidence>
<protein>
    <recommendedName>
        <fullName evidence="1">non-specific serine/threonine protein kinase</fullName>
        <ecNumber evidence="1">2.7.11.1</ecNumber>
    </recommendedName>
</protein>
<dbReference type="EC" id="2.7.11.1" evidence="1"/>
<evidence type="ECO:0000256" key="3">
    <source>
        <dbReference type="ARBA" id="ARBA00022840"/>
    </source>
</evidence>
<name>A0ABM1NDF0_NICVS</name>
<dbReference type="Proteomes" id="UP000695000">
    <property type="component" value="Unplaced"/>
</dbReference>
<feature type="compositionally biased region" description="Basic residues" evidence="5">
    <location>
        <begin position="598"/>
        <end position="618"/>
    </location>
</feature>
<dbReference type="Gene3D" id="1.10.510.10">
    <property type="entry name" value="Transferase(Phosphotransferase) domain 1"/>
    <property type="match status" value="2"/>
</dbReference>
<sequence length="635" mass="74399">MHSDHSWQLLSFILIIRILRLNSVNVILNLAVVKFHMKYFNRVFLHNLNVYSENCQQAMFIQNYKMRKRVAECTDEYEPPKKKRSNQTEVTGKQNIRPGEILTDICGKQWKLGPSIGLGGFGEIFLVSDSIKKKVDDNCQYVAKIENHTNGPLFVEINCYLRIAKLDLIKNWMLKTGTNHLGMPFYVASGSHLVQSTKYRFLILPRYQMDLEQILQEKTKFNLKTVLLISIQILDVLQYIHSKGFIHGDIKASNILLNCSKEKEVKSSRRILRPRKNCRVVKDTNTPTDTPLRRDDNEVYLLDYGLASKYLLSNGEHKEYCVDQRKAHAGTILFCSLDAHKGIQTQRSDLECLGYNIIYWLTSNLPWNKNLEDPEKVKRKKRQCLSKLKSFLSFCFGNYPKFLCEYFQHLTKLKYNEKPNYALYKSIFLKAIQEYGYKTDSQLDFENIEGWGKMKTKMKKNLENMRYRRDFSMIQRTPLKSNLPVKPLLRKNKKNLCRMNWSRILIDPEQILKQSNKKISESSDSNHNISNLNIKKLNPTYAMTEIYNKYLERINNDGQSPKYKMESSPIDGYTSAMMQVHNNITERKYLVCSNNNSKKAKRTYKKRKSKRKQKKKSNSQKSEKGTSLRSYSLRG</sequence>
<evidence type="ECO:0000256" key="2">
    <source>
        <dbReference type="ARBA" id="ARBA00022741"/>
    </source>
</evidence>
<dbReference type="InterPro" id="IPR008271">
    <property type="entry name" value="Ser/Thr_kinase_AS"/>
</dbReference>
<accession>A0ABM1NDF0</accession>
<dbReference type="Pfam" id="PF00069">
    <property type="entry name" value="Pkinase"/>
    <property type="match status" value="1"/>
</dbReference>
<keyword evidence="3 4" id="KW-0067">ATP-binding</keyword>
<dbReference type="InterPro" id="IPR011009">
    <property type="entry name" value="Kinase-like_dom_sf"/>
</dbReference>
<feature type="region of interest" description="Disordered" evidence="5">
    <location>
        <begin position="594"/>
        <end position="635"/>
    </location>
</feature>
<keyword evidence="7" id="KW-1185">Reference proteome</keyword>
<evidence type="ECO:0000256" key="5">
    <source>
        <dbReference type="SAM" id="MobiDB-lite"/>
    </source>
</evidence>
<feature type="domain" description="Protein kinase" evidence="6">
    <location>
        <begin position="110"/>
        <end position="429"/>
    </location>
</feature>
<organism evidence="7 8">
    <name type="scientific">Nicrophorus vespilloides</name>
    <name type="common">Boreal carrion beetle</name>
    <dbReference type="NCBI Taxonomy" id="110193"/>
    <lineage>
        <taxon>Eukaryota</taxon>
        <taxon>Metazoa</taxon>
        <taxon>Ecdysozoa</taxon>
        <taxon>Arthropoda</taxon>
        <taxon>Hexapoda</taxon>
        <taxon>Insecta</taxon>
        <taxon>Pterygota</taxon>
        <taxon>Neoptera</taxon>
        <taxon>Endopterygota</taxon>
        <taxon>Coleoptera</taxon>
        <taxon>Polyphaga</taxon>
        <taxon>Staphyliniformia</taxon>
        <taxon>Silphidae</taxon>
        <taxon>Nicrophorinae</taxon>
        <taxon>Nicrophorus</taxon>
    </lineage>
</organism>
<dbReference type="InterPro" id="IPR000719">
    <property type="entry name" value="Prot_kinase_dom"/>
</dbReference>
<dbReference type="PROSITE" id="PS00107">
    <property type="entry name" value="PROTEIN_KINASE_ATP"/>
    <property type="match status" value="1"/>
</dbReference>
<dbReference type="SMART" id="SM00220">
    <property type="entry name" value="S_TKc"/>
    <property type="match status" value="1"/>
</dbReference>
<evidence type="ECO:0000256" key="4">
    <source>
        <dbReference type="PROSITE-ProRule" id="PRU10141"/>
    </source>
</evidence>
<dbReference type="PROSITE" id="PS00108">
    <property type="entry name" value="PROTEIN_KINASE_ST"/>
    <property type="match status" value="1"/>
</dbReference>
<dbReference type="PROSITE" id="PS50011">
    <property type="entry name" value="PROTEIN_KINASE_DOM"/>
    <property type="match status" value="1"/>
</dbReference>
<dbReference type="PANTHER" id="PTHR11909">
    <property type="entry name" value="CASEIN KINASE-RELATED"/>
    <property type="match status" value="1"/>
</dbReference>
<keyword evidence="2 4" id="KW-0547">Nucleotide-binding</keyword>
<evidence type="ECO:0000313" key="7">
    <source>
        <dbReference type="Proteomes" id="UP000695000"/>
    </source>
</evidence>
<dbReference type="InterPro" id="IPR050235">
    <property type="entry name" value="CK1_Ser-Thr_kinase"/>
</dbReference>
<dbReference type="SUPFAM" id="SSF56112">
    <property type="entry name" value="Protein kinase-like (PK-like)"/>
    <property type="match status" value="1"/>
</dbReference>
<feature type="binding site" evidence="4">
    <location>
        <position position="144"/>
    </location>
    <ligand>
        <name>ATP</name>
        <dbReference type="ChEBI" id="CHEBI:30616"/>
    </ligand>
</feature>
<gene>
    <name evidence="8" type="primary">LOC108568343</name>
</gene>
<evidence type="ECO:0000259" key="6">
    <source>
        <dbReference type="PROSITE" id="PS50011"/>
    </source>
</evidence>
<dbReference type="GeneID" id="108568343"/>
<evidence type="ECO:0000313" key="8">
    <source>
        <dbReference type="RefSeq" id="XP_017784850.1"/>
    </source>
</evidence>